<evidence type="ECO:0000313" key="15">
    <source>
        <dbReference type="EMBL" id="GAA4759933.1"/>
    </source>
</evidence>
<dbReference type="Pfam" id="PF00578">
    <property type="entry name" value="AhpC-TSA"/>
    <property type="match status" value="1"/>
</dbReference>
<evidence type="ECO:0000256" key="6">
    <source>
        <dbReference type="ARBA" id="ARBA00023002"/>
    </source>
</evidence>
<evidence type="ECO:0000256" key="7">
    <source>
        <dbReference type="ARBA" id="ARBA00023157"/>
    </source>
</evidence>
<evidence type="ECO:0000313" key="16">
    <source>
        <dbReference type="Proteomes" id="UP001501147"/>
    </source>
</evidence>
<feature type="compositionally biased region" description="Pro residues" evidence="13">
    <location>
        <begin position="1"/>
        <end position="10"/>
    </location>
</feature>
<evidence type="ECO:0000256" key="1">
    <source>
        <dbReference type="ARBA" id="ARBA00003330"/>
    </source>
</evidence>
<dbReference type="RefSeq" id="WP_345608169.1">
    <property type="nucleotide sequence ID" value="NZ_BAABJV010000001.1"/>
</dbReference>
<evidence type="ECO:0000256" key="4">
    <source>
        <dbReference type="ARBA" id="ARBA00022559"/>
    </source>
</evidence>
<keyword evidence="16" id="KW-1185">Reference proteome</keyword>
<keyword evidence="5" id="KW-0049">Antioxidant</keyword>
<protein>
    <recommendedName>
        <fullName evidence="3">thioredoxin-dependent peroxiredoxin</fullName>
        <ecNumber evidence="3">1.11.1.24</ecNumber>
    </recommendedName>
    <alternativeName>
        <fullName evidence="11">Bacterioferritin comigratory protein</fullName>
    </alternativeName>
    <alternativeName>
        <fullName evidence="9">Thioredoxin peroxidase</fullName>
    </alternativeName>
</protein>
<comment type="similarity">
    <text evidence="10">Belongs to the peroxiredoxin family. BCP/PrxQ subfamily.</text>
</comment>
<evidence type="ECO:0000256" key="13">
    <source>
        <dbReference type="SAM" id="MobiDB-lite"/>
    </source>
</evidence>
<evidence type="ECO:0000256" key="11">
    <source>
        <dbReference type="ARBA" id="ARBA00041373"/>
    </source>
</evidence>
<comment type="function">
    <text evidence="1">Thiol-specific peroxidase that catalyzes the reduction of hydrogen peroxide and organic hydroperoxides to water and alcohols, respectively. Plays a role in cell protection against oxidative stress by detoxifying peroxides and as sensor of hydrogen peroxide-mediated signaling events.</text>
</comment>
<sequence length="171" mass="18478">MPKPPEPGTPAPDFAAPGTLRTDTGPLRGTYRPGERRGSPLVLVFYPGDNTPVCTRQLCSYTSELERFTDLGATVWGISPQGLDSHEQFAARHDLRFPLLADTERAVARAYGVAVPGLGLRRSVFVLDAEGVVRWRHVAVTGLTFRSVDTLTEQIRAAVAGRPRGVPGGDQ</sequence>
<evidence type="ECO:0000256" key="2">
    <source>
        <dbReference type="ARBA" id="ARBA00011245"/>
    </source>
</evidence>
<dbReference type="EC" id="1.11.1.24" evidence="3"/>
<comment type="catalytic activity">
    <reaction evidence="12">
        <text>a hydroperoxide + [thioredoxin]-dithiol = an alcohol + [thioredoxin]-disulfide + H2O</text>
        <dbReference type="Rhea" id="RHEA:62620"/>
        <dbReference type="Rhea" id="RHEA-COMP:10698"/>
        <dbReference type="Rhea" id="RHEA-COMP:10700"/>
        <dbReference type="ChEBI" id="CHEBI:15377"/>
        <dbReference type="ChEBI" id="CHEBI:29950"/>
        <dbReference type="ChEBI" id="CHEBI:30879"/>
        <dbReference type="ChEBI" id="CHEBI:35924"/>
        <dbReference type="ChEBI" id="CHEBI:50058"/>
        <dbReference type="EC" id="1.11.1.24"/>
    </reaction>
</comment>
<name>A0ABP8ZLU2_9ACTN</name>
<dbReference type="PROSITE" id="PS51352">
    <property type="entry name" value="THIOREDOXIN_2"/>
    <property type="match status" value="1"/>
</dbReference>
<dbReference type="InterPro" id="IPR013766">
    <property type="entry name" value="Thioredoxin_domain"/>
</dbReference>
<proteinExistence type="inferred from homology"/>
<evidence type="ECO:0000256" key="8">
    <source>
        <dbReference type="ARBA" id="ARBA00023284"/>
    </source>
</evidence>
<dbReference type="InterPro" id="IPR036249">
    <property type="entry name" value="Thioredoxin-like_sf"/>
</dbReference>
<keyword evidence="4" id="KW-0575">Peroxidase</keyword>
<dbReference type="PANTHER" id="PTHR42801">
    <property type="entry name" value="THIOREDOXIN-DEPENDENT PEROXIDE REDUCTASE"/>
    <property type="match status" value="1"/>
</dbReference>
<dbReference type="PIRSF" id="PIRSF000239">
    <property type="entry name" value="AHPC"/>
    <property type="match status" value="1"/>
</dbReference>
<dbReference type="CDD" id="cd03017">
    <property type="entry name" value="PRX_BCP"/>
    <property type="match status" value="1"/>
</dbReference>
<dbReference type="InterPro" id="IPR050924">
    <property type="entry name" value="Peroxiredoxin_BCP/PrxQ"/>
</dbReference>
<dbReference type="Gene3D" id="3.40.30.10">
    <property type="entry name" value="Glutaredoxin"/>
    <property type="match status" value="1"/>
</dbReference>
<accession>A0ABP8ZLU2</accession>
<evidence type="ECO:0000256" key="3">
    <source>
        <dbReference type="ARBA" id="ARBA00013017"/>
    </source>
</evidence>
<comment type="caution">
    <text evidence="15">The sequence shown here is derived from an EMBL/GenBank/DDBJ whole genome shotgun (WGS) entry which is preliminary data.</text>
</comment>
<dbReference type="EMBL" id="BAABJV010000001">
    <property type="protein sequence ID" value="GAA4759933.1"/>
    <property type="molecule type" value="Genomic_DNA"/>
</dbReference>
<feature type="region of interest" description="Disordered" evidence="13">
    <location>
        <begin position="1"/>
        <end position="35"/>
    </location>
</feature>
<keyword evidence="8" id="KW-0676">Redox-active center</keyword>
<organism evidence="15 16">
    <name type="scientific">Streptomyces sanyensis</name>
    <dbReference type="NCBI Taxonomy" id="568869"/>
    <lineage>
        <taxon>Bacteria</taxon>
        <taxon>Bacillati</taxon>
        <taxon>Actinomycetota</taxon>
        <taxon>Actinomycetes</taxon>
        <taxon>Kitasatosporales</taxon>
        <taxon>Streptomycetaceae</taxon>
        <taxon>Streptomyces</taxon>
    </lineage>
</organism>
<evidence type="ECO:0000256" key="9">
    <source>
        <dbReference type="ARBA" id="ARBA00032824"/>
    </source>
</evidence>
<dbReference type="SUPFAM" id="SSF52833">
    <property type="entry name" value="Thioredoxin-like"/>
    <property type="match status" value="1"/>
</dbReference>
<evidence type="ECO:0000256" key="5">
    <source>
        <dbReference type="ARBA" id="ARBA00022862"/>
    </source>
</evidence>
<dbReference type="InterPro" id="IPR024706">
    <property type="entry name" value="Peroxiredoxin_AhpC-typ"/>
</dbReference>
<gene>
    <name evidence="15" type="ORF">GCM10023329_01120</name>
</gene>
<evidence type="ECO:0000256" key="12">
    <source>
        <dbReference type="ARBA" id="ARBA00049091"/>
    </source>
</evidence>
<comment type="subunit">
    <text evidence="2">Monomer.</text>
</comment>
<dbReference type="PANTHER" id="PTHR42801:SF22">
    <property type="entry name" value="PEROXIREDOXIN SLL0755-RELATED"/>
    <property type="match status" value="1"/>
</dbReference>
<feature type="domain" description="Thioredoxin" evidence="14">
    <location>
        <begin position="5"/>
        <end position="160"/>
    </location>
</feature>
<evidence type="ECO:0000256" key="10">
    <source>
        <dbReference type="ARBA" id="ARBA00038489"/>
    </source>
</evidence>
<dbReference type="Proteomes" id="UP001501147">
    <property type="component" value="Unassembled WGS sequence"/>
</dbReference>
<dbReference type="InterPro" id="IPR000866">
    <property type="entry name" value="AhpC/TSA"/>
</dbReference>
<reference evidence="16" key="1">
    <citation type="journal article" date="2019" name="Int. J. Syst. Evol. Microbiol.">
        <title>The Global Catalogue of Microorganisms (GCM) 10K type strain sequencing project: providing services to taxonomists for standard genome sequencing and annotation.</title>
        <authorList>
            <consortium name="The Broad Institute Genomics Platform"/>
            <consortium name="The Broad Institute Genome Sequencing Center for Infectious Disease"/>
            <person name="Wu L."/>
            <person name="Ma J."/>
        </authorList>
    </citation>
    <scope>NUCLEOTIDE SEQUENCE [LARGE SCALE GENOMIC DNA]</scope>
    <source>
        <strain evidence="16">JCM 18324</strain>
    </source>
</reference>
<keyword evidence="6" id="KW-0560">Oxidoreductase</keyword>
<evidence type="ECO:0000259" key="14">
    <source>
        <dbReference type="PROSITE" id="PS51352"/>
    </source>
</evidence>
<keyword evidence="7" id="KW-1015">Disulfide bond</keyword>